<keyword evidence="1" id="KW-0472">Membrane</keyword>
<evidence type="ECO:0008006" key="4">
    <source>
        <dbReference type="Google" id="ProtNLM"/>
    </source>
</evidence>
<evidence type="ECO:0000313" key="3">
    <source>
        <dbReference type="Proteomes" id="UP000621307"/>
    </source>
</evidence>
<dbReference type="EMBL" id="JACJQL010000080">
    <property type="protein sequence ID" value="MBD2255153.1"/>
    <property type="molecule type" value="Genomic_DNA"/>
</dbReference>
<proteinExistence type="predicted"/>
<sequence>MLEQLFTCIIIVETFSYIPILFLGWGFSFDSYIFAFLLTMGKHKKKQKNVPPWLAHENLFIPKTGQQITTDAGWEKISFDDAFKFFRPQTITDWRESFIEEFDDISDLLSLQGVDIDLEDEAAVDKFLDNYKPKQINVVVAKAVYDTHAWVRVLLISTPDDEEYYFHNHEIEAIRLGVGLRKHLNLDIPVINDCQDAVRYLQGKHPNIGWQPRHCVSIAHRLKTAQATKVYNEQTWDEEWSDISDEEEIFDGAVD</sequence>
<organism evidence="2 3">
    <name type="scientific">Nostoc parmelioides FACHB-3921</name>
    <dbReference type="NCBI Taxonomy" id="2692909"/>
    <lineage>
        <taxon>Bacteria</taxon>
        <taxon>Bacillati</taxon>
        <taxon>Cyanobacteriota</taxon>
        <taxon>Cyanophyceae</taxon>
        <taxon>Nostocales</taxon>
        <taxon>Nostocaceae</taxon>
        <taxon>Nostoc</taxon>
    </lineage>
</organism>
<keyword evidence="1" id="KW-1133">Transmembrane helix</keyword>
<keyword evidence="1" id="KW-0812">Transmembrane</keyword>
<protein>
    <recommendedName>
        <fullName evidence="4">RNase H type-1 domain-containing protein</fullName>
    </recommendedName>
</protein>
<accession>A0ABR8BMK7</accession>
<gene>
    <name evidence="2" type="ORF">H6G14_28445</name>
</gene>
<comment type="caution">
    <text evidence="2">The sequence shown here is derived from an EMBL/GenBank/DDBJ whole genome shotgun (WGS) entry which is preliminary data.</text>
</comment>
<dbReference type="Proteomes" id="UP000621307">
    <property type="component" value="Unassembled WGS sequence"/>
</dbReference>
<keyword evidence="3" id="KW-1185">Reference proteome</keyword>
<name>A0ABR8BMK7_9NOSO</name>
<reference evidence="2 3" key="1">
    <citation type="journal article" date="2020" name="ISME J.">
        <title>Comparative genomics reveals insights into cyanobacterial evolution and habitat adaptation.</title>
        <authorList>
            <person name="Chen M.Y."/>
            <person name="Teng W.K."/>
            <person name="Zhao L."/>
            <person name="Hu C.X."/>
            <person name="Zhou Y.K."/>
            <person name="Han B.P."/>
            <person name="Song L.R."/>
            <person name="Shu W.S."/>
        </authorList>
    </citation>
    <scope>NUCLEOTIDE SEQUENCE [LARGE SCALE GENOMIC DNA]</scope>
    <source>
        <strain evidence="2 3">FACHB-3921</strain>
    </source>
</reference>
<feature type="transmembrane region" description="Helical" evidence="1">
    <location>
        <begin position="15"/>
        <end position="38"/>
    </location>
</feature>
<evidence type="ECO:0000256" key="1">
    <source>
        <dbReference type="SAM" id="Phobius"/>
    </source>
</evidence>
<evidence type="ECO:0000313" key="2">
    <source>
        <dbReference type="EMBL" id="MBD2255153.1"/>
    </source>
</evidence>